<dbReference type="RefSeq" id="WP_305006163.1">
    <property type="nucleotide sequence ID" value="NZ_JAUQSY010000005.1"/>
</dbReference>
<dbReference type="Pfam" id="PF13715">
    <property type="entry name" value="CarbopepD_reg_2"/>
    <property type="match status" value="1"/>
</dbReference>
<dbReference type="SUPFAM" id="SSF49464">
    <property type="entry name" value="Carboxypeptidase regulatory domain-like"/>
    <property type="match status" value="1"/>
</dbReference>
<name>A0ABT9B9K1_9BACT</name>
<dbReference type="EMBL" id="JAUQSY010000005">
    <property type="protein sequence ID" value="MDO7874847.1"/>
    <property type="molecule type" value="Genomic_DNA"/>
</dbReference>
<keyword evidence="2" id="KW-1185">Reference proteome</keyword>
<dbReference type="Gene3D" id="2.60.40.1120">
    <property type="entry name" value="Carboxypeptidase-like, regulatory domain"/>
    <property type="match status" value="1"/>
</dbReference>
<organism evidence="1 2">
    <name type="scientific">Hymenobacter aranciens</name>
    <dbReference type="NCBI Taxonomy" id="3063996"/>
    <lineage>
        <taxon>Bacteria</taxon>
        <taxon>Pseudomonadati</taxon>
        <taxon>Bacteroidota</taxon>
        <taxon>Cytophagia</taxon>
        <taxon>Cytophagales</taxon>
        <taxon>Hymenobacteraceae</taxon>
        <taxon>Hymenobacter</taxon>
    </lineage>
</organism>
<reference evidence="1" key="1">
    <citation type="submission" date="2023-07" db="EMBL/GenBank/DDBJ databases">
        <authorList>
            <person name="Kim M.K."/>
        </authorList>
    </citation>
    <scope>NUCLEOTIDE SEQUENCE</scope>
    <source>
        <strain evidence="1">ASUV-10-1</strain>
    </source>
</reference>
<gene>
    <name evidence="1" type="ORF">Q5H93_08905</name>
</gene>
<dbReference type="InterPro" id="IPR008969">
    <property type="entry name" value="CarboxyPept-like_regulatory"/>
</dbReference>
<proteinExistence type="predicted"/>
<accession>A0ABT9B9K1</accession>
<protein>
    <submittedName>
        <fullName evidence="1">Carboxypeptidase-like regulatory domain-containing protein</fullName>
    </submittedName>
</protein>
<sequence>MSLVQLSIPRPCAESWAAMTPTARGRHCAACQKTVVDFTHMTDAEILAHLSHAGRGEICGRVRAGQLARPLQPLALARPLSWRAWLATLAAVWGLREGAGASTARAQAPTEQWATDSNALEQLQIAHKDNYEGVRSTAFVLRGVVLDAESQGGLPGASIIIKNSQVGVATDASGRFALEIPAAQLRHDTVTLLFKSVGFLTQERTVLIKNLLQHQQSELLLMLEVSRMGGLRVSGLPPAPWQPRQFYYWSKYWLNRPFRSH</sequence>
<evidence type="ECO:0000313" key="2">
    <source>
        <dbReference type="Proteomes" id="UP001176429"/>
    </source>
</evidence>
<dbReference type="Proteomes" id="UP001176429">
    <property type="component" value="Unassembled WGS sequence"/>
</dbReference>
<comment type="caution">
    <text evidence="1">The sequence shown here is derived from an EMBL/GenBank/DDBJ whole genome shotgun (WGS) entry which is preliminary data.</text>
</comment>
<evidence type="ECO:0000313" key="1">
    <source>
        <dbReference type="EMBL" id="MDO7874847.1"/>
    </source>
</evidence>